<reference evidence="2" key="2">
    <citation type="journal article" date="2015" name="Data Brief">
        <title>Shoot transcriptome of the giant reed, Arundo donax.</title>
        <authorList>
            <person name="Barrero R.A."/>
            <person name="Guerrero F.D."/>
            <person name="Moolhuijzen P."/>
            <person name="Goolsby J.A."/>
            <person name="Tidwell J."/>
            <person name="Bellgard S.E."/>
            <person name="Bellgard M.I."/>
        </authorList>
    </citation>
    <scope>NUCLEOTIDE SEQUENCE</scope>
    <source>
        <tissue evidence="2">Shoot tissue taken approximately 20 cm above the soil surface</tissue>
    </source>
</reference>
<proteinExistence type="predicted"/>
<keyword evidence="1" id="KW-0812">Transmembrane</keyword>
<dbReference type="EMBL" id="GBRH01158579">
    <property type="protein sequence ID" value="JAE39317.1"/>
    <property type="molecule type" value="Transcribed_RNA"/>
</dbReference>
<reference evidence="2" key="1">
    <citation type="submission" date="2014-09" db="EMBL/GenBank/DDBJ databases">
        <authorList>
            <person name="Magalhaes I.L.F."/>
            <person name="Oliveira U."/>
            <person name="Santos F.R."/>
            <person name="Vidigal T.H.D.A."/>
            <person name="Brescovit A.D."/>
            <person name="Santos A.J."/>
        </authorList>
    </citation>
    <scope>NUCLEOTIDE SEQUENCE</scope>
    <source>
        <tissue evidence="2">Shoot tissue taken approximately 20 cm above the soil surface</tissue>
    </source>
</reference>
<organism evidence="2">
    <name type="scientific">Arundo donax</name>
    <name type="common">Giant reed</name>
    <name type="synonym">Donax arundinaceus</name>
    <dbReference type="NCBI Taxonomy" id="35708"/>
    <lineage>
        <taxon>Eukaryota</taxon>
        <taxon>Viridiplantae</taxon>
        <taxon>Streptophyta</taxon>
        <taxon>Embryophyta</taxon>
        <taxon>Tracheophyta</taxon>
        <taxon>Spermatophyta</taxon>
        <taxon>Magnoliopsida</taxon>
        <taxon>Liliopsida</taxon>
        <taxon>Poales</taxon>
        <taxon>Poaceae</taxon>
        <taxon>PACMAD clade</taxon>
        <taxon>Arundinoideae</taxon>
        <taxon>Arundineae</taxon>
        <taxon>Arundo</taxon>
    </lineage>
</organism>
<feature type="transmembrane region" description="Helical" evidence="1">
    <location>
        <begin position="12"/>
        <end position="33"/>
    </location>
</feature>
<evidence type="ECO:0000256" key="1">
    <source>
        <dbReference type="SAM" id="Phobius"/>
    </source>
</evidence>
<dbReference type="AlphaFoldDB" id="A0A0A9HRG4"/>
<sequence>MHDGMRWAVQLHAHLPILVLAVGFLCVVVRSVARCLLEAFGREQNTGQFVDLLLEAFEPLLDEVDVGATVEHDLVDIGRIHPLHWCVGLCEQPLPYPFEHSIDQI</sequence>
<protein>
    <submittedName>
        <fullName evidence="2">Uncharacterized protein</fullName>
    </submittedName>
</protein>
<name>A0A0A9HRG4_ARUDO</name>
<accession>A0A0A9HRG4</accession>
<evidence type="ECO:0000313" key="2">
    <source>
        <dbReference type="EMBL" id="JAE39317.1"/>
    </source>
</evidence>
<keyword evidence="1" id="KW-1133">Transmembrane helix</keyword>
<keyword evidence="1" id="KW-0472">Membrane</keyword>